<accession>T0RSD9</accession>
<dbReference type="CDD" id="cd18808">
    <property type="entry name" value="SF1_C_Upf1"/>
    <property type="match status" value="1"/>
</dbReference>
<feature type="region of interest" description="Disordered" evidence="8">
    <location>
        <begin position="1"/>
        <end position="40"/>
    </location>
</feature>
<dbReference type="CDD" id="cd17936">
    <property type="entry name" value="EEXXEc_NFX1"/>
    <property type="match status" value="1"/>
</dbReference>
<evidence type="ECO:0000256" key="1">
    <source>
        <dbReference type="ARBA" id="ARBA00004496"/>
    </source>
</evidence>
<organism evidence="10 11">
    <name type="scientific">Saprolegnia diclina (strain VS20)</name>
    <dbReference type="NCBI Taxonomy" id="1156394"/>
    <lineage>
        <taxon>Eukaryota</taxon>
        <taxon>Sar</taxon>
        <taxon>Stramenopiles</taxon>
        <taxon>Oomycota</taxon>
        <taxon>Saprolegniomycetes</taxon>
        <taxon>Saprolegniales</taxon>
        <taxon>Saprolegniaceae</taxon>
        <taxon>Saprolegnia</taxon>
    </lineage>
</organism>
<dbReference type="OMA" id="PVCQVPI"/>
<dbReference type="PANTHER" id="PTHR10887:SF341">
    <property type="entry name" value="NFX1-TYPE ZINC FINGER-CONTAINING PROTEIN 1"/>
    <property type="match status" value="1"/>
</dbReference>
<dbReference type="PANTHER" id="PTHR10887">
    <property type="entry name" value="DNA2/NAM7 HELICASE FAMILY"/>
    <property type="match status" value="1"/>
</dbReference>
<dbReference type="OrthoDB" id="2423195at2759"/>
<keyword evidence="6" id="KW-0862">Zinc</keyword>
<reference evidence="10 11" key="1">
    <citation type="submission" date="2012-04" db="EMBL/GenBank/DDBJ databases">
        <title>The Genome Sequence of Saprolegnia declina VS20.</title>
        <authorList>
            <consortium name="The Broad Institute Genome Sequencing Platform"/>
            <person name="Russ C."/>
            <person name="Nusbaum C."/>
            <person name="Tyler B."/>
            <person name="van West P."/>
            <person name="Dieguez-Uribeondo J."/>
            <person name="de Bruijn I."/>
            <person name="Tripathy S."/>
            <person name="Jiang R."/>
            <person name="Young S.K."/>
            <person name="Zeng Q."/>
            <person name="Gargeya S."/>
            <person name="Fitzgerald M."/>
            <person name="Haas B."/>
            <person name="Abouelleil A."/>
            <person name="Alvarado L."/>
            <person name="Arachchi H.M."/>
            <person name="Berlin A."/>
            <person name="Chapman S.B."/>
            <person name="Goldberg J."/>
            <person name="Griggs A."/>
            <person name="Gujja S."/>
            <person name="Hansen M."/>
            <person name="Howarth C."/>
            <person name="Imamovic A."/>
            <person name="Larimer J."/>
            <person name="McCowen C."/>
            <person name="Montmayeur A."/>
            <person name="Murphy C."/>
            <person name="Neiman D."/>
            <person name="Pearson M."/>
            <person name="Priest M."/>
            <person name="Roberts A."/>
            <person name="Saif S."/>
            <person name="Shea T."/>
            <person name="Sisk P."/>
            <person name="Sykes S."/>
            <person name="Wortman J."/>
            <person name="Nusbaum C."/>
            <person name="Birren B."/>
        </authorList>
    </citation>
    <scope>NUCLEOTIDE SEQUENCE [LARGE SCALE GENOMIC DNA]</scope>
    <source>
        <strain evidence="10 11">VS20</strain>
    </source>
</reference>
<dbReference type="Gene3D" id="3.40.50.300">
    <property type="entry name" value="P-loop containing nucleotide triphosphate hydrolases"/>
    <property type="match status" value="2"/>
</dbReference>
<dbReference type="InterPro" id="IPR027417">
    <property type="entry name" value="P-loop_NTPase"/>
</dbReference>
<evidence type="ECO:0000256" key="7">
    <source>
        <dbReference type="ARBA" id="ARBA00022859"/>
    </source>
</evidence>
<dbReference type="InterPro" id="IPR046439">
    <property type="entry name" value="ZF_RZ_dom"/>
</dbReference>
<dbReference type="Proteomes" id="UP000030762">
    <property type="component" value="Unassembled WGS sequence"/>
</dbReference>
<dbReference type="GO" id="GO:0031048">
    <property type="term" value="P:regulatory ncRNA-mediated heterochromatin formation"/>
    <property type="evidence" value="ECO:0007669"/>
    <property type="project" value="TreeGrafter"/>
</dbReference>
<keyword evidence="2" id="KW-0963">Cytoplasm</keyword>
<evidence type="ECO:0000256" key="3">
    <source>
        <dbReference type="ARBA" id="ARBA00022723"/>
    </source>
</evidence>
<proteinExistence type="predicted"/>
<feature type="domain" description="RZ-type" evidence="9">
    <location>
        <begin position="1790"/>
        <end position="1867"/>
    </location>
</feature>
<evidence type="ECO:0000256" key="5">
    <source>
        <dbReference type="ARBA" id="ARBA00022771"/>
    </source>
</evidence>
<dbReference type="CDD" id="cd06008">
    <property type="entry name" value="NF-X1-zinc-finger"/>
    <property type="match status" value="1"/>
</dbReference>
<dbReference type="RefSeq" id="XP_008613728.1">
    <property type="nucleotide sequence ID" value="XM_008615506.1"/>
</dbReference>
<keyword evidence="11" id="KW-1185">Reference proteome</keyword>
<dbReference type="Pfam" id="PF13086">
    <property type="entry name" value="AAA_11"/>
    <property type="match status" value="1"/>
</dbReference>
<keyword evidence="5" id="KW-0863">Zinc-finger</keyword>
<dbReference type="GO" id="GO:0031380">
    <property type="term" value="C:nuclear RNA-directed RNA polymerase complex"/>
    <property type="evidence" value="ECO:0007669"/>
    <property type="project" value="TreeGrafter"/>
</dbReference>
<feature type="compositionally biased region" description="Basic and acidic residues" evidence="8">
    <location>
        <begin position="746"/>
        <end position="766"/>
    </location>
</feature>
<dbReference type="InParanoid" id="T0RSD9"/>
<dbReference type="InterPro" id="IPR045055">
    <property type="entry name" value="DNA2/NAM7-like"/>
</dbReference>
<dbReference type="InterPro" id="IPR041677">
    <property type="entry name" value="DNA2/NAM7_AAA_11"/>
</dbReference>
<evidence type="ECO:0000256" key="4">
    <source>
        <dbReference type="ARBA" id="ARBA00022737"/>
    </source>
</evidence>
<keyword evidence="4" id="KW-0677">Repeat</keyword>
<evidence type="ECO:0000256" key="6">
    <source>
        <dbReference type="ARBA" id="ARBA00022833"/>
    </source>
</evidence>
<evidence type="ECO:0000313" key="10">
    <source>
        <dbReference type="EMBL" id="EQC33042.1"/>
    </source>
</evidence>
<dbReference type="InterPro" id="IPR047187">
    <property type="entry name" value="SF1_C_Upf1"/>
</dbReference>
<evidence type="ECO:0000313" key="11">
    <source>
        <dbReference type="Proteomes" id="UP000030762"/>
    </source>
</evidence>
<dbReference type="InterPro" id="IPR000967">
    <property type="entry name" value="Znf_NFX1"/>
</dbReference>
<dbReference type="GO" id="GO:0008270">
    <property type="term" value="F:zinc ion binding"/>
    <property type="evidence" value="ECO:0007669"/>
    <property type="project" value="UniProtKB-KW"/>
</dbReference>
<dbReference type="SUPFAM" id="SSF52540">
    <property type="entry name" value="P-loop containing nucleoside triphosphate hydrolases"/>
    <property type="match status" value="1"/>
</dbReference>
<evidence type="ECO:0000256" key="8">
    <source>
        <dbReference type="SAM" id="MobiDB-lite"/>
    </source>
</evidence>
<evidence type="ECO:0000256" key="2">
    <source>
        <dbReference type="ARBA" id="ARBA00022490"/>
    </source>
</evidence>
<keyword evidence="3" id="KW-0479">Metal-binding</keyword>
<keyword evidence="7" id="KW-0391">Immunity</keyword>
<dbReference type="VEuPathDB" id="FungiDB:SDRG_09562"/>
<dbReference type="GeneID" id="19950289"/>
<dbReference type="GO" id="GO:0004386">
    <property type="term" value="F:helicase activity"/>
    <property type="evidence" value="ECO:0007669"/>
    <property type="project" value="InterPro"/>
</dbReference>
<name>T0RSD9_SAPDV</name>
<dbReference type="GO" id="GO:0002376">
    <property type="term" value="P:immune system process"/>
    <property type="evidence" value="ECO:0007669"/>
    <property type="project" value="UniProtKB-KW"/>
</dbReference>
<dbReference type="Pfam" id="PF20173">
    <property type="entry name" value="ZnF_RZ-type"/>
    <property type="match status" value="1"/>
</dbReference>
<dbReference type="Pfam" id="PF13087">
    <property type="entry name" value="AAA_12"/>
    <property type="match status" value="1"/>
</dbReference>
<dbReference type="PROSITE" id="PS51981">
    <property type="entry name" value="ZF_RZ"/>
    <property type="match status" value="1"/>
</dbReference>
<dbReference type="EMBL" id="JH767161">
    <property type="protein sequence ID" value="EQC33042.1"/>
    <property type="molecule type" value="Genomic_DNA"/>
</dbReference>
<protein>
    <recommendedName>
        <fullName evidence="9">RZ-type domain-containing protein</fullName>
    </recommendedName>
</protein>
<feature type="region of interest" description="Disordered" evidence="8">
    <location>
        <begin position="739"/>
        <end position="783"/>
    </location>
</feature>
<comment type="subcellular location">
    <subcellularLocation>
        <location evidence="1">Cytoplasm</location>
    </subcellularLocation>
</comment>
<dbReference type="InterPro" id="IPR041679">
    <property type="entry name" value="DNA2/NAM7-like_C"/>
</dbReference>
<dbReference type="eggNOG" id="KOG1807">
    <property type="taxonomic scope" value="Eukaryota"/>
</dbReference>
<evidence type="ECO:0000259" key="9">
    <source>
        <dbReference type="PROSITE" id="PS51981"/>
    </source>
</evidence>
<gene>
    <name evidence="10" type="ORF">SDRG_09562</name>
</gene>
<sequence>MGGGSKKGGPKAPPKGDPKGPPKTRGQGPATARPARDTSIDLPFALRRKEPFHPGRYRRENMQAFIDGLADAGIVDEFILLTDKEDHVIEKLEAIMNHPYSVHDGSFESLAVPLLHFFTSRGFVHSPHTTDTKRLYRLLLNTPLFLSRVHQCLVQGEALFSHLTFYYETLTAFASLLLTIVKKVPKAPQDEDYYDFLVELMAWCGTLDERGLQALRHLDEAISICREMVPSRVAPVVPERARFAMMPAARRPTQVPVVVEAQPTHDNAHVDFHDIRILPTNGEMRSLEPPALPRHPKANAQSTMADHVDFHFRLLREDALAQMKVGLQWYLNPATPARERKKPPRHLNLPRLNVAEGVTMDKVRGSQRHGIVFEIRAPQPVANASKAALKAFWAADSRYTVGSLVCIAVAVDYTRPPRPRTELDTVADMACDTLIFGTVADRDEVALVSSQETFHIGIKLLDPREIRLLVHALARGGNHVLLEVRGLFFTSYAPVLQSLQSSEMLSLPAELQACLYGGAAGQRMWSTMPAYLREARTFDLSFLLSQRYRSSIDLRSIRIASRSQLVELLEDHAHALILDASQILAFSAAMTQQVCLIQGPPGTGKSYVGVHIVEALVRQPHLNMGPILCVCYTNHALDQFLEELVTKKIVDSKDMVRVGGRSKSEVLTPASLYAMRQGMPLSRNEAHRRFEVKDECKRLEVLLDDVLVDASEETFFKWWKYEHEDAYEDICKLAKRPWSDDDDDHEAGYAETKLKKKDDDGFDEQKGKKKQNKRFKDWERGAPSPDGLHRASLWHWPVAHRRLMLETWKDEYATELSTRNNSVFIQYEDCVAKLKELQTSSDKRLLLKAKIVGMTTTGCAMNQELVRSLAPKVVLIEEAGEVLEAHLLSCLSSATEHLIQIGDHQQLRPLVNEYPLSYQSKRGYDLDISMFERLVETAHGGMVTLHTQRRMAPDICDLIRFPLYPQLVDGPNVSTYPRVLGFNHPLWFFDHSYLEAGNELSHQNPGEADLVVELALHALINGANDVVILTPYLGQLQLLRRRLEAKHLRLALEEKDEEALRELELANEDDAAANNPPLEPASVVVKSLKQCVRLSTVDNFQGNEADFVLISTVRNNEAGSTGFLKVSNRVNVMLSRAKHGMLLLGSASTLQKCRHASMFHIVLDLLEHKHMLDNFVELRCETHGTVNRITSVQDMQRLAPDGGCTIRCDARLPCGHACAKLCHPDDPAHVTSVCLEACTRAVAACGHLCKQRCHETCRCSETIPRYRLDCGHEVFNVACARVHDPLRTIKCPMQVRVTMPGCKHEVVVSCAIAEALAKATRDQDARALAKIANGCSAPCGGMRDCDHACTQRCATCIVVEKPMHAGSCEYPCDRGLVCGHACKAFCHAADACPPCELPCTAVCEHSKCPLPCKAPCTSCSEPCTWFCPHTQTSCPLPCGSPCLRLPCDERCTKALSCGHQCPGLCGEACPTPKSCRHCASPNNRLEIVDLIMQTTLEEHDPDESPLVTWPCGHSFTTESMDGYLDLSSVFALDAASGKYTTIKPLTLQAMTSQRKSCPLCRQPLRGVHRYARVLNFQSLYEAELKYLNEAIAHVSASGAKRAVSQTLLDVTAAMGWFQTLVARCAVLAPSHKMAIKELHFLQRRDTPDLNMHRYRNTMQSKALTLLQLEALHVALVVLHGLPNAEGKAKDKAKKMKHLVNTTLKLEAKAKALCASVESHRSLVDCSLLGLKLRLVAIQSGLEPYATKDRKSLLREMRVSVDEVAASAMATSAQKAEAEQWYTRASGMGALTQAEKKEIFQVFARDPNGYNSGFGGHWYSCPNGHPYVITECGGAMQVATCPECNAPIGGTNHSLLGTNQAATAFFQS</sequence>
<dbReference type="GO" id="GO:0005737">
    <property type="term" value="C:cytoplasm"/>
    <property type="evidence" value="ECO:0007669"/>
    <property type="project" value="UniProtKB-SubCell"/>
</dbReference>
<dbReference type="SMART" id="SM00438">
    <property type="entry name" value="ZnF_NFX"/>
    <property type="match status" value="2"/>
</dbReference>
<dbReference type="STRING" id="1156394.T0RSD9"/>